<evidence type="ECO:0000313" key="3">
    <source>
        <dbReference type="Proteomes" id="UP000251692"/>
    </source>
</evidence>
<sequence length="187" mass="21008">MQDLKLFMLMLGCRPAGRNTEQHDMLFGIAETVKDLVPEIKAFWPEAKGNIHVDAWRAVTCVNGYAIKVVPKQEATPSENTDKLFFLNLGGYKPNEFDEFHYKMLVVASDQAGAVKQAKQTAFYKHTGFASATSHIDDKFGVDVDDLAEVKDMLSAEVKQKYSLQLTPHSAAPEDEMHLGYFQLHKL</sequence>
<comment type="caution">
    <text evidence="2">The sequence shown here is derived from an EMBL/GenBank/DDBJ whole genome shotgun (WGS) entry which is preliminary data.</text>
</comment>
<reference evidence="2 3" key="2">
    <citation type="submission" date="2018-07" db="EMBL/GenBank/DDBJ databases">
        <title>Pontibacter sp. 2b14 genomic sequence and assembly.</title>
        <authorList>
            <person name="Du Z.-J."/>
        </authorList>
    </citation>
    <scope>NUCLEOTIDE SEQUENCE [LARGE SCALE GENOMIC DNA]</scope>
    <source>
        <strain evidence="2 3">2b14</strain>
    </source>
</reference>
<dbReference type="AlphaFoldDB" id="A0A364REM0"/>
<reference evidence="2 3" key="1">
    <citation type="submission" date="2018-06" db="EMBL/GenBank/DDBJ databases">
        <authorList>
            <person name="Liu Z.-W."/>
        </authorList>
    </citation>
    <scope>NUCLEOTIDE SEQUENCE [LARGE SCALE GENOMIC DNA]</scope>
    <source>
        <strain evidence="2 3">2b14</strain>
    </source>
</reference>
<evidence type="ECO:0000313" key="2">
    <source>
        <dbReference type="EMBL" id="RAU82761.1"/>
    </source>
</evidence>
<feature type="domain" description="DUF1543" evidence="1">
    <location>
        <begin position="18"/>
        <end position="69"/>
    </location>
</feature>
<proteinExistence type="predicted"/>
<dbReference type="Pfam" id="PF07566">
    <property type="entry name" value="DUF1543"/>
    <property type="match status" value="1"/>
</dbReference>
<evidence type="ECO:0000259" key="1">
    <source>
        <dbReference type="Pfam" id="PF07566"/>
    </source>
</evidence>
<dbReference type="RefSeq" id="WP_112304911.1">
    <property type="nucleotide sequence ID" value="NZ_QMDV01000002.1"/>
</dbReference>
<keyword evidence="3" id="KW-1185">Reference proteome</keyword>
<accession>A0A364REM0</accession>
<dbReference type="Gene3D" id="3.10.20.10">
    <property type="match status" value="2"/>
</dbReference>
<organism evidence="2 3">
    <name type="scientific">Pontibacter arcticus</name>
    <dbReference type="NCBI Taxonomy" id="2080288"/>
    <lineage>
        <taxon>Bacteria</taxon>
        <taxon>Pseudomonadati</taxon>
        <taxon>Bacteroidota</taxon>
        <taxon>Cytophagia</taxon>
        <taxon>Cytophagales</taxon>
        <taxon>Hymenobacteraceae</taxon>
        <taxon>Pontibacter</taxon>
    </lineage>
</organism>
<dbReference type="OrthoDB" id="850243at2"/>
<dbReference type="EMBL" id="QMDV01000002">
    <property type="protein sequence ID" value="RAU82761.1"/>
    <property type="molecule type" value="Genomic_DNA"/>
</dbReference>
<dbReference type="InterPro" id="IPR011440">
    <property type="entry name" value="DUF1543"/>
</dbReference>
<name>A0A364REM0_9BACT</name>
<gene>
    <name evidence="2" type="ORF">DP923_05770</name>
</gene>
<protein>
    <submittedName>
        <fullName evidence="2">DUF1543 domain-containing protein</fullName>
    </submittedName>
</protein>
<dbReference type="Proteomes" id="UP000251692">
    <property type="component" value="Unassembled WGS sequence"/>
</dbReference>